<dbReference type="EC" id="2.1.1.72" evidence="2"/>
<evidence type="ECO:0000259" key="8">
    <source>
        <dbReference type="Pfam" id="PF07669"/>
    </source>
</evidence>
<dbReference type="Pfam" id="PF22837">
    <property type="entry name" value="M_Eco57I_C"/>
    <property type="match status" value="1"/>
</dbReference>
<dbReference type="PRINTS" id="PR00507">
    <property type="entry name" value="N12N6MTFRASE"/>
</dbReference>
<dbReference type="PANTHER" id="PTHR33841">
    <property type="entry name" value="DNA METHYLTRANSFERASE YEEA-RELATED"/>
    <property type="match status" value="1"/>
</dbReference>
<dbReference type="Gene3D" id="3.40.50.150">
    <property type="entry name" value="Vaccinia Virus protein VP39"/>
    <property type="match status" value="1"/>
</dbReference>
<dbReference type="SUPFAM" id="SSF53335">
    <property type="entry name" value="S-adenosyl-L-methionine-dependent methyltransferases"/>
    <property type="match status" value="1"/>
</dbReference>
<dbReference type="InterPro" id="IPR011639">
    <property type="entry name" value="MethylTrfase_TaqI-like_dom"/>
</dbReference>
<evidence type="ECO:0000256" key="4">
    <source>
        <dbReference type="ARBA" id="ARBA00022679"/>
    </source>
</evidence>
<reference evidence="10 11" key="1">
    <citation type="submission" date="2024-12" db="EMBL/GenBank/DDBJ databases">
        <title>Forecasting of Potato common scab and diversities of Pathogenic streptomyces spp. in china.</title>
        <authorList>
            <person name="Handique U."/>
            <person name="Wu J."/>
        </authorList>
    </citation>
    <scope>NUCLEOTIDE SEQUENCE [LARGE SCALE GENOMIC DNA]</scope>
    <source>
        <strain evidence="10 11">ZRIMU1585</strain>
    </source>
</reference>
<keyword evidence="5" id="KW-0949">S-adenosyl-L-methionine</keyword>
<evidence type="ECO:0000259" key="9">
    <source>
        <dbReference type="Pfam" id="PF22837"/>
    </source>
</evidence>
<dbReference type="InterPro" id="IPR054520">
    <property type="entry name" value="M_Eco57I_C"/>
</dbReference>
<feature type="region of interest" description="Disordered" evidence="7">
    <location>
        <begin position="51"/>
        <end position="75"/>
    </location>
</feature>
<keyword evidence="3 10" id="KW-0489">Methyltransferase</keyword>
<dbReference type="InterPro" id="IPR050953">
    <property type="entry name" value="N4_N6_ade-DNA_methylase"/>
</dbReference>
<dbReference type="PROSITE" id="PS00092">
    <property type="entry name" value="N6_MTASE"/>
    <property type="match status" value="1"/>
</dbReference>
<dbReference type="Proteomes" id="UP001631993">
    <property type="component" value="Unassembled WGS sequence"/>
</dbReference>
<comment type="caution">
    <text evidence="10">The sequence shown here is derived from an EMBL/GenBank/DDBJ whole genome shotgun (WGS) entry which is preliminary data.</text>
</comment>
<comment type="similarity">
    <text evidence="1">Belongs to the N(4)/N(6)-methyltransferase family.</text>
</comment>
<dbReference type="GO" id="GO:0032259">
    <property type="term" value="P:methylation"/>
    <property type="evidence" value="ECO:0007669"/>
    <property type="project" value="UniProtKB-KW"/>
</dbReference>
<dbReference type="EMBL" id="JBJVNE010000003">
    <property type="protein sequence ID" value="MFM9645939.1"/>
    <property type="molecule type" value="Genomic_DNA"/>
</dbReference>
<evidence type="ECO:0000256" key="2">
    <source>
        <dbReference type="ARBA" id="ARBA00011900"/>
    </source>
</evidence>
<proteinExistence type="inferred from homology"/>
<dbReference type="PANTHER" id="PTHR33841:SF5">
    <property type="entry name" value="DNA METHYLASE (MODIFICATION METHYLASE) (METHYLTRANSFERASE)-RELATED"/>
    <property type="match status" value="1"/>
</dbReference>
<evidence type="ECO:0000313" key="10">
    <source>
        <dbReference type="EMBL" id="MFM9645939.1"/>
    </source>
</evidence>
<comment type="catalytic activity">
    <reaction evidence="6">
        <text>a 2'-deoxyadenosine in DNA + S-adenosyl-L-methionine = an N(6)-methyl-2'-deoxyadenosine in DNA + S-adenosyl-L-homocysteine + H(+)</text>
        <dbReference type="Rhea" id="RHEA:15197"/>
        <dbReference type="Rhea" id="RHEA-COMP:12418"/>
        <dbReference type="Rhea" id="RHEA-COMP:12419"/>
        <dbReference type="ChEBI" id="CHEBI:15378"/>
        <dbReference type="ChEBI" id="CHEBI:57856"/>
        <dbReference type="ChEBI" id="CHEBI:59789"/>
        <dbReference type="ChEBI" id="CHEBI:90615"/>
        <dbReference type="ChEBI" id="CHEBI:90616"/>
        <dbReference type="EC" id="2.1.1.72"/>
    </reaction>
</comment>
<evidence type="ECO:0000256" key="5">
    <source>
        <dbReference type="ARBA" id="ARBA00022691"/>
    </source>
</evidence>
<evidence type="ECO:0000313" key="11">
    <source>
        <dbReference type="Proteomes" id="UP001631993"/>
    </source>
</evidence>
<keyword evidence="11" id="KW-1185">Reference proteome</keyword>
<feature type="domain" description="Type II methyltransferase M.Eco57I C-terminal" evidence="9">
    <location>
        <begin position="484"/>
        <end position="684"/>
    </location>
</feature>
<sequence length="686" mass="75482">MADFPRLRYRRSPRRGAVLAGGGRLHGLDSVIETPPQTRSPTARLALSLLQSTTSRSGRTPGVQTPPSGDGEHHTRYSQLVVDITGLRSGWVITQPNAQHDAAKLLHPDDLRLSREIVSWCHRVAGDPLPPSAVPGATLRQRRVLASLGGLAAALTEAATLDTNTWDRWPHAVASWAKSAPRPPLPLVERARAAIEARGQTDILAQLYERIVAGPNRRHLGTFFTPPAVLDYMIKRTKQVLSDEPNVVIDPGAGVGAFTEGALHHWPTSQINAVDVNIVTLGLLAARCAVLNSPNQPTFIHGDYLEWVTKIESDSLKSKLIIGNPPYTRHQLLDRKTKEVAHAASGPLCPNGQAGLSTHFLAATLRVLGPRDTICFLLPANWLETRYAREVRKHLWELRNRAVQIHAFPHEAVIFPSAQVSAMIIIVGPETGKSQNLSYFSVTQGKDLNFQVTRLAHTQRKVICPATFTVQALSGTSTSSQKSDAPQTPLSSIAVVRRGVATGDNEFFLRRDSEVADLPEESYVPALPTLRNVPEQDLTPTAHRLLGVSGVRRWLLRLDNIHTENEAVQALIGEGKRKGTPDRYLCRTRTPWYAVERTPIPDILIAPMTKTRFRVVQNLAGATPTNSIYGITLIRRTDAVESARELVEWLRCDDGQQALLSIARRHSDGLFKLEPRALANLNVPIQ</sequence>
<feature type="compositionally biased region" description="Polar residues" evidence="7">
    <location>
        <begin position="51"/>
        <end position="67"/>
    </location>
</feature>
<name>A0ABW9IBP7_STRGJ</name>
<evidence type="ECO:0000256" key="3">
    <source>
        <dbReference type="ARBA" id="ARBA00022603"/>
    </source>
</evidence>
<accession>A0ABW9IBP7</accession>
<evidence type="ECO:0000256" key="7">
    <source>
        <dbReference type="SAM" id="MobiDB-lite"/>
    </source>
</evidence>
<evidence type="ECO:0000256" key="1">
    <source>
        <dbReference type="ARBA" id="ARBA00006594"/>
    </source>
</evidence>
<dbReference type="GO" id="GO:0008168">
    <property type="term" value="F:methyltransferase activity"/>
    <property type="evidence" value="ECO:0007669"/>
    <property type="project" value="UniProtKB-KW"/>
</dbReference>
<dbReference type="InterPro" id="IPR029063">
    <property type="entry name" value="SAM-dependent_MTases_sf"/>
</dbReference>
<organism evidence="10 11">
    <name type="scientific">Streptomyces galilaeus</name>
    <dbReference type="NCBI Taxonomy" id="33899"/>
    <lineage>
        <taxon>Bacteria</taxon>
        <taxon>Bacillati</taxon>
        <taxon>Actinomycetota</taxon>
        <taxon>Actinomycetes</taxon>
        <taxon>Kitasatosporales</taxon>
        <taxon>Streptomycetaceae</taxon>
        <taxon>Streptomyces</taxon>
    </lineage>
</organism>
<dbReference type="Pfam" id="PF07669">
    <property type="entry name" value="Eco57I"/>
    <property type="match status" value="1"/>
</dbReference>
<evidence type="ECO:0000256" key="6">
    <source>
        <dbReference type="ARBA" id="ARBA00047942"/>
    </source>
</evidence>
<gene>
    <name evidence="10" type="ORF">ACKI1S_07295</name>
</gene>
<dbReference type="RefSeq" id="WP_369279248.1">
    <property type="nucleotide sequence ID" value="NZ_JBJVND010000053.1"/>
</dbReference>
<keyword evidence="4" id="KW-0808">Transferase</keyword>
<protein>
    <recommendedName>
        <fullName evidence="2">site-specific DNA-methyltransferase (adenine-specific)</fullName>
        <ecNumber evidence="2">2.1.1.72</ecNumber>
    </recommendedName>
</protein>
<dbReference type="InterPro" id="IPR002052">
    <property type="entry name" value="DNA_methylase_N6_adenine_CS"/>
</dbReference>
<feature type="domain" description="Type II methyltransferase M.TaqI-like" evidence="8">
    <location>
        <begin position="313"/>
        <end position="408"/>
    </location>
</feature>